<evidence type="ECO:0000313" key="3">
    <source>
        <dbReference type="Proteomes" id="UP001354971"/>
    </source>
</evidence>
<feature type="compositionally biased region" description="Basic and acidic residues" evidence="1">
    <location>
        <begin position="54"/>
        <end position="67"/>
    </location>
</feature>
<dbReference type="EMBL" id="JAZDRP010000005">
    <property type="protein sequence ID" value="MEE2526578.1"/>
    <property type="molecule type" value="Genomic_DNA"/>
</dbReference>
<dbReference type="InterPro" id="IPR029063">
    <property type="entry name" value="SAM-dependent_MTases_sf"/>
</dbReference>
<dbReference type="SUPFAM" id="SSF53335">
    <property type="entry name" value="S-adenosyl-L-methionine-dependent methyltransferases"/>
    <property type="match status" value="1"/>
</dbReference>
<comment type="caution">
    <text evidence="2">The sequence shown here is derived from an EMBL/GenBank/DDBJ whole genome shotgun (WGS) entry which is preliminary data.</text>
</comment>
<name>A0ABU7LRN2_9PROT</name>
<reference evidence="2 3" key="1">
    <citation type="submission" date="2024-01" db="EMBL/GenBank/DDBJ databases">
        <title>Hyphobacterium bacterium isolated from marine sediment.</title>
        <authorList>
            <person name="Zhao S."/>
        </authorList>
    </citation>
    <scope>NUCLEOTIDE SEQUENCE [LARGE SCALE GENOMIC DNA]</scope>
    <source>
        <strain evidence="3">HN65</strain>
    </source>
</reference>
<dbReference type="RefSeq" id="WP_330199241.1">
    <property type="nucleotide sequence ID" value="NZ_JAZDRP010000005.1"/>
</dbReference>
<dbReference type="PIRSF" id="PIRSF031679">
    <property type="entry name" value="Mtase_Alr7345_prd"/>
    <property type="match status" value="1"/>
</dbReference>
<organism evidence="2 3">
    <name type="scientific">Hyphobacterium lacteum</name>
    <dbReference type="NCBI Taxonomy" id="3116575"/>
    <lineage>
        <taxon>Bacteria</taxon>
        <taxon>Pseudomonadati</taxon>
        <taxon>Pseudomonadota</taxon>
        <taxon>Alphaproteobacteria</taxon>
        <taxon>Maricaulales</taxon>
        <taxon>Maricaulaceae</taxon>
        <taxon>Hyphobacterium</taxon>
    </lineage>
</organism>
<keyword evidence="3" id="KW-1185">Reference proteome</keyword>
<gene>
    <name evidence="2" type="ORF">V0U79_09380</name>
</gene>
<dbReference type="Pfam" id="PF01135">
    <property type="entry name" value="PCMT"/>
    <property type="match status" value="1"/>
</dbReference>
<dbReference type="Gene3D" id="3.40.50.150">
    <property type="entry name" value="Vaccinia Virus protein VP39"/>
    <property type="match status" value="1"/>
</dbReference>
<protein>
    <recommendedName>
        <fullName evidence="4">Methyltransferase</fullName>
    </recommendedName>
</protein>
<feature type="region of interest" description="Disordered" evidence="1">
    <location>
        <begin position="40"/>
        <end position="67"/>
    </location>
</feature>
<dbReference type="InterPro" id="IPR016980">
    <property type="entry name" value="S-AdoMet-dep_MeTrfase_Alr7345"/>
</dbReference>
<dbReference type="PROSITE" id="PS51257">
    <property type="entry name" value="PROKAR_LIPOPROTEIN"/>
    <property type="match status" value="1"/>
</dbReference>
<evidence type="ECO:0008006" key="4">
    <source>
        <dbReference type="Google" id="ProtNLM"/>
    </source>
</evidence>
<sequence length="274" mass="29598">MRLLVLSTTLLALAACSAPPAEDAMDSDIEADDMAMAAQTQSNDHISAAVNDPSRPESETARDAGRHPADVLTFAGVQPGWRVAELGAGSGYYSRILSSAVGADGEVISENMDWLIQRFPSTDEAISSLASERSNVTRLVTPTASVLEGYENELDAAFMMLIYHDQTWQPEGIPTPTAEDRAAMNRSIYDALRPGGVFLVVDHRAEDGTGDSMAGVHHRIDEAFVREEVLAAGFELVAESDLLANPDDSRTTSVFDPSIRGNTDRFVLLFRKPL</sequence>
<dbReference type="Proteomes" id="UP001354971">
    <property type="component" value="Unassembled WGS sequence"/>
</dbReference>
<evidence type="ECO:0000313" key="2">
    <source>
        <dbReference type="EMBL" id="MEE2526578.1"/>
    </source>
</evidence>
<evidence type="ECO:0000256" key="1">
    <source>
        <dbReference type="SAM" id="MobiDB-lite"/>
    </source>
</evidence>
<accession>A0ABU7LRN2</accession>
<proteinExistence type="predicted"/>